<name>T1G7Q4_HELRO</name>
<feature type="repeat" description="ANK" evidence="2">
    <location>
        <begin position="109"/>
        <end position="141"/>
    </location>
</feature>
<keyword evidence="1" id="KW-0677">Repeat</keyword>
<reference evidence="5 7" key="2">
    <citation type="journal article" date="2013" name="Nature">
        <title>Insights into bilaterian evolution from three spiralian genomes.</title>
        <authorList>
            <person name="Simakov O."/>
            <person name="Marletaz F."/>
            <person name="Cho S.J."/>
            <person name="Edsinger-Gonzales E."/>
            <person name="Havlak P."/>
            <person name="Hellsten U."/>
            <person name="Kuo D.H."/>
            <person name="Larsson T."/>
            <person name="Lv J."/>
            <person name="Arendt D."/>
            <person name="Savage R."/>
            <person name="Osoegawa K."/>
            <person name="de Jong P."/>
            <person name="Grimwood J."/>
            <person name="Chapman J.A."/>
            <person name="Shapiro H."/>
            <person name="Aerts A."/>
            <person name="Otillar R.P."/>
            <person name="Terry A.Y."/>
            <person name="Boore J.L."/>
            <person name="Grigoriev I.V."/>
            <person name="Lindberg D.R."/>
            <person name="Seaver E.C."/>
            <person name="Weisblat D.A."/>
            <person name="Putnam N.H."/>
            <person name="Rokhsar D.S."/>
        </authorList>
    </citation>
    <scope>NUCLEOTIDE SEQUENCE</scope>
</reference>
<feature type="compositionally biased region" description="Low complexity" evidence="3">
    <location>
        <begin position="378"/>
        <end position="409"/>
    </location>
</feature>
<evidence type="ECO:0000313" key="7">
    <source>
        <dbReference type="Proteomes" id="UP000015101"/>
    </source>
</evidence>
<dbReference type="InParanoid" id="T1G7Q4"/>
<accession>T1G7Q4</accession>
<dbReference type="PRINTS" id="PR01415">
    <property type="entry name" value="ANKYRIN"/>
</dbReference>
<dbReference type="GeneID" id="20217101"/>
<feature type="repeat" description="ANK" evidence="2">
    <location>
        <begin position="142"/>
        <end position="174"/>
    </location>
</feature>
<dbReference type="GO" id="GO:0004857">
    <property type="term" value="F:enzyme inhibitor activity"/>
    <property type="evidence" value="ECO:0000318"/>
    <property type="project" value="GO_Central"/>
</dbReference>
<evidence type="ECO:0000256" key="4">
    <source>
        <dbReference type="SAM" id="Phobius"/>
    </source>
</evidence>
<keyword evidence="4" id="KW-0812">Transmembrane</keyword>
<feature type="repeat" description="ANK" evidence="2">
    <location>
        <begin position="270"/>
        <end position="302"/>
    </location>
</feature>
<dbReference type="GO" id="GO:0017020">
    <property type="term" value="F:myosin phosphatase regulator activity"/>
    <property type="evidence" value="ECO:0000318"/>
    <property type="project" value="GO_Central"/>
</dbReference>
<dbReference type="PANTHER" id="PTHR24179">
    <property type="entry name" value="PROTEIN PHOSPHATASE 1 REGULATORY SUBUNIT 12"/>
    <property type="match status" value="1"/>
</dbReference>
<dbReference type="EMBL" id="AMQM01008001">
    <property type="status" value="NOT_ANNOTATED_CDS"/>
    <property type="molecule type" value="Genomic_DNA"/>
</dbReference>
<dbReference type="FunFam" id="1.25.40.20:FF:000198">
    <property type="entry name" value="Myosin binding subunit, isoform P"/>
    <property type="match status" value="1"/>
</dbReference>
<feature type="repeat" description="ANK" evidence="2">
    <location>
        <begin position="237"/>
        <end position="269"/>
    </location>
</feature>
<keyword evidence="2" id="KW-0040">ANK repeat</keyword>
<evidence type="ECO:0000256" key="3">
    <source>
        <dbReference type="SAM" id="MobiDB-lite"/>
    </source>
</evidence>
<protein>
    <submittedName>
        <fullName evidence="5 6">Uncharacterized protein</fullName>
    </submittedName>
</protein>
<proteinExistence type="predicted"/>
<dbReference type="Proteomes" id="UP000015101">
    <property type="component" value="Unassembled WGS sequence"/>
</dbReference>
<dbReference type="InterPro" id="IPR051226">
    <property type="entry name" value="PP1_Regulatory_Subunit"/>
</dbReference>
<dbReference type="HOGENOM" id="CLU_000134_54_2_1"/>
<dbReference type="RefSeq" id="XP_009030690.1">
    <property type="nucleotide sequence ID" value="XM_009032442.1"/>
</dbReference>
<evidence type="ECO:0000256" key="2">
    <source>
        <dbReference type="PROSITE-ProRule" id="PRU00023"/>
    </source>
</evidence>
<keyword evidence="7" id="KW-1185">Reference proteome</keyword>
<reference evidence="6" key="3">
    <citation type="submission" date="2015-06" db="UniProtKB">
        <authorList>
            <consortium name="EnsemblMetazoa"/>
        </authorList>
    </citation>
    <scope>IDENTIFICATION</scope>
</reference>
<organism evidence="6 7">
    <name type="scientific">Helobdella robusta</name>
    <name type="common">Californian leech</name>
    <dbReference type="NCBI Taxonomy" id="6412"/>
    <lineage>
        <taxon>Eukaryota</taxon>
        <taxon>Metazoa</taxon>
        <taxon>Spiralia</taxon>
        <taxon>Lophotrochozoa</taxon>
        <taxon>Annelida</taxon>
        <taxon>Clitellata</taxon>
        <taxon>Hirudinea</taxon>
        <taxon>Rhynchobdellida</taxon>
        <taxon>Glossiphoniidae</taxon>
        <taxon>Helobdella</taxon>
    </lineage>
</organism>
<reference evidence="7" key="1">
    <citation type="submission" date="2012-12" db="EMBL/GenBank/DDBJ databases">
        <authorList>
            <person name="Hellsten U."/>
            <person name="Grimwood J."/>
            <person name="Chapman J.A."/>
            <person name="Shapiro H."/>
            <person name="Aerts A."/>
            <person name="Otillar R.P."/>
            <person name="Terry A.Y."/>
            <person name="Boore J.L."/>
            <person name="Simakov O."/>
            <person name="Marletaz F."/>
            <person name="Cho S.-J."/>
            <person name="Edsinger-Gonzales E."/>
            <person name="Havlak P."/>
            <person name="Kuo D.-H."/>
            <person name="Larsson T."/>
            <person name="Lv J."/>
            <person name="Arendt D."/>
            <person name="Savage R."/>
            <person name="Osoegawa K."/>
            <person name="de Jong P."/>
            <person name="Lindberg D.R."/>
            <person name="Seaver E.C."/>
            <person name="Weisblat D.A."/>
            <person name="Putnam N.H."/>
            <person name="Grigoriev I.V."/>
            <person name="Rokhsar D.S."/>
        </authorList>
    </citation>
    <scope>NUCLEOTIDE SEQUENCE</scope>
</reference>
<dbReference type="OrthoDB" id="19014at2759"/>
<dbReference type="CTD" id="20217101"/>
<evidence type="ECO:0000313" key="6">
    <source>
        <dbReference type="EnsemblMetazoa" id="HelroP90384"/>
    </source>
</evidence>
<dbReference type="Gene3D" id="1.25.40.20">
    <property type="entry name" value="Ankyrin repeat-containing domain"/>
    <property type="match status" value="2"/>
</dbReference>
<evidence type="ECO:0000313" key="5">
    <source>
        <dbReference type="EMBL" id="ESN91175.1"/>
    </source>
</evidence>
<dbReference type="PANTHER" id="PTHR24179:SF29">
    <property type="entry name" value="LD46604P"/>
    <property type="match status" value="1"/>
</dbReference>
<keyword evidence="4" id="KW-1133">Transmembrane helix</keyword>
<gene>
    <name evidence="6" type="primary">20217101</name>
    <name evidence="5" type="ORF">HELRODRAFT_90384</name>
</gene>
<dbReference type="Pfam" id="PF12796">
    <property type="entry name" value="Ank_2"/>
    <property type="match status" value="2"/>
</dbReference>
<dbReference type="SMART" id="SM00248">
    <property type="entry name" value="ANK"/>
    <property type="match status" value="4"/>
</dbReference>
<dbReference type="PROSITE" id="PS50088">
    <property type="entry name" value="ANK_REPEAT"/>
    <property type="match status" value="4"/>
</dbReference>
<feature type="transmembrane region" description="Helical" evidence="4">
    <location>
        <begin position="462"/>
        <end position="482"/>
    </location>
</feature>
<feature type="region of interest" description="Disordered" evidence="3">
    <location>
        <begin position="42"/>
        <end position="68"/>
    </location>
</feature>
<dbReference type="EMBL" id="KB097710">
    <property type="protein sequence ID" value="ESN91175.1"/>
    <property type="molecule type" value="Genomic_DNA"/>
</dbReference>
<dbReference type="SUPFAM" id="SSF48403">
    <property type="entry name" value="Ankyrin repeat"/>
    <property type="match status" value="1"/>
</dbReference>
<sequence length="486" mass="54503">MATHAELMNELPLLERMSTAERMRLAKKRRAQQLRKYQQLDAKREKEQQLLQQQNNPTATTTTTTTGNIDKNVSFVPSVVLLEAGSRNDVEEVEQLLKSGVNPDLRNDDGLSVLHQCCIENWKDLLSLLLDGGADPDVMDNEGWTPLHTAATCGRVQICKILIDRGADLLAVNADGNMAYDICQDQATLDFIEQQMAEKGITQTTINERRTLKEKTFLKDLEEIFNSGGDLHYKGQKGETPLHIAASNGYLSVAKFLLEGGADVMATDDDLWQPIHCATCWDQPQMLELLVEHGASLDVKTKNGETPLDICEDLEMRQRILQLQKDKKLKSSTGKGAQTTNFCKTVANQGRRGSITNTRRFFFFFFFFNANTHTNRYNNTHTPTHTHTTAHTPTTHTQSTHTTAHTPTHARSNTTLQTRNSASVRRSSTSQKKSLALKEAKEEAMRLKMEGKNIDGPIKDEVVRAMVVVVVVVTVFLIALLLKMIW</sequence>
<dbReference type="InterPro" id="IPR036770">
    <property type="entry name" value="Ankyrin_rpt-contain_sf"/>
</dbReference>
<dbReference type="eggNOG" id="KOG0505">
    <property type="taxonomic scope" value="Eukaryota"/>
</dbReference>
<dbReference type="STRING" id="6412.T1G7Q4"/>
<dbReference type="OMA" id="QHAHMVA"/>
<dbReference type="AlphaFoldDB" id="T1G7Q4"/>
<dbReference type="EnsemblMetazoa" id="HelroT90384">
    <property type="protein sequence ID" value="HelroP90384"/>
    <property type="gene ID" value="HelroG90384"/>
</dbReference>
<dbReference type="GO" id="GO:0005737">
    <property type="term" value="C:cytoplasm"/>
    <property type="evidence" value="ECO:0000318"/>
    <property type="project" value="GO_Central"/>
</dbReference>
<feature type="compositionally biased region" description="Polar residues" evidence="3">
    <location>
        <begin position="410"/>
        <end position="431"/>
    </location>
</feature>
<feature type="compositionally biased region" description="Low complexity" evidence="3">
    <location>
        <begin position="49"/>
        <end position="66"/>
    </location>
</feature>
<evidence type="ECO:0000256" key="1">
    <source>
        <dbReference type="ARBA" id="ARBA00022737"/>
    </source>
</evidence>
<dbReference type="InterPro" id="IPR002110">
    <property type="entry name" value="Ankyrin_rpt"/>
</dbReference>
<dbReference type="PROSITE" id="PS50297">
    <property type="entry name" value="ANK_REP_REGION"/>
    <property type="match status" value="3"/>
</dbReference>
<dbReference type="KEGG" id="hro:HELRODRAFT_90384"/>
<feature type="region of interest" description="Disordered" evidence="3">
    <location>
        <begin position="378"/>
        <end position="435"/>
    </location>
</feature>
<keyword evidence="4" id="KW-0472">Membrane</keyword>